<comment type="cofactor">
    <cofactor evidence="1">
        <name>Mg(2+)</name>
        <dbReference type="ChEBI" id="CHEBI:18420"/>
    </cofactor>
</comment>
<dbReference type="SUPFAM" id="SSF54826">
    <property type="entry name" value="Enolase N-terminal domain-like"/>
    <property type="match status" value="1"/>
</dbReference>
<dbReference type="Pfam" id="PF02746">
    <property type="entry name" value="MR_MLE_N"/>
    <property type="match status" value="1"/>
</dbReference>
<dbReference type="InterPro" id="IPR029065">
    <property type="entry name" value="Enolase_C-like"/>
</dbReference>
<evidence type="ECO:0000313" key="6">
    <source>
        <dbReference type="EMBL" id="SVB27922.1"/>
    </source>
</evidence>
<sequence>MKITDIKIDVVKRELPDTGLSSDLGRFFGEVEQGVLRIFTDEGIEGNCFVGEFRNGGESLYNPILKVLKTELIGGDPSEREFLWNRLRLLTSRRGMNMSAWAPVDVALWDIQGKAAKMPVFKLLGTQRYEIEPYATYPPRHTSYKGYVEEAKEIVTDGFKAYKIHPGAMNTTDTIQMVNKVREAVGDEVELMLDPNCGYDFRKAFDI</sequence>
<accession>A0A382CQ30</accession>
<dbReference type="SUPFAM" id="SSF51604">
    <property type="entry name" value="Enolase C-terminal domain-like"/>
    <property type="match status" value="1"/>
</dbReference>
<dbReference type="PANTHER" id="PTHR13794">
    <property type="entry name" value="ENOLASE SUPERFAMILY, MANDELATE RACEMASE"/>
    <property type="match status" value="1"/>
</dbReference>
<evidence type="ECO:0000256" key="3">
    <source>
        <dbReference type="ARBA" id="ARBA00022842"/>
    </source>
</evidence>
<evidence type="ECO:0008006" key="7">
    <source>
        <dbReference type="Google" id="ProtNLM"/>
    </source>
</evidence>
<organism evidence="6">
    <name type="scientific">marine metagenome</name>
    <dbReference type="NCBI Taxonomy" id="408172"/>
    <lineage>
        <taxon>unclassified sequences</taxon>
        <taxon>metagenomes</taxon>
        <taxon>ecological metagenomes</taxon>
    </lineage>
</organism>
<dbReference type="Pfam" id="PF13378">
    <property type="entry name" value="MR_MLE_C"/>
    <property type="match status" value="1"/>
</dbReference>
<evidence type="ECO:0000259" key="4">
    <source>
        <dbReference type="Pfam" id="PF02746"/>
    </source>
</evidence>
<evidence type="ECO:0000259" key="5">
    <source>
        <dbReference type="Pfam" id="PF13378"/>
    </source>
</evidence>
<proteinExistence type="predicted"/>
<reference evidence="6" key="1">
    <citation type="submission" date="2018-05" db="EMBL/GenBank/DDBJ databases">
        <authorList>
            <person name="Lanie J.A."/>
            <person name="Ng W.-L."/>
            <person name="Kazmierczak K.M."/>
            <person name="Andrzejewski T.M."/>
            <person name="Davidsen T.M."/>
            <person name="Wayne K.J."/>
            <person name="Tettelin H."/>
            <person name="Glass J.I."/>
            <person name="Rusch D."/>
            <person name="Podicherti R."/>
            <person name="Tsui H.-C.T."/>
            <person name="Winkler M.E."/>
        </authorList>
    </citation>
    <scope>NUCLEOTIDE SEQUENCE</scope>
</reference>
<dbReference type="Gene3D" id="3.20.20.120">
    <property type="entry name" value="Enolase-like C-terminal domain"/>
    <property type="match status" value="1"/>
</dbReference>
<dbReference type="InterPro" id="IPR013341">
    <property type="entry name" value="Mandelate_racemase_N_dom"/>
</dbReference>
<dbReference type="GO" id="GO:0000287">
    <property type="term" value="F:magnesium ion binding"/>
    <property type="evidence" value="ECO:0007669"/>
    <property type="project" value="TreeGrafter"/>
</dbReference>
<dbReference type="GO" id="GO:0016052">
    <property type="term" value="P:carbohydrate catabolic process"/>
    <property type="evidence" value="ECO:0007669"/>
    <property type="project" value="TreeGrafter"/>
</dbReference>
<dbReference type="GO" id="GO:0016836">
    <property type="term" value="F:hydro-lyase activity"/>
    <property type="evidence" value="ECO:0007669"/>
    <property type="project" value="TreeGrafter"/>
</dbReference>
<protein>
    <recommendedName>
        <fullName evidence="7">Mandelate racemase/muconate lactonizing enzyme C-terminal domain-containing protein</fullName>
    </recommendedName>
</protein>
<keyword evidence="2" id="KW-0479">Metal-binding</keyword>
<feature type="non-terminal residue" evidence="6">
    <location>
        <position position="207"/>
    </location>
</feature>
<name>A0A382CQ30_9ZZZZ</name>
<dbReference type="InterPro" id="IPR046945">
    <property type="entry name" value="RHMD-like"/>
</dbReference>
<dbReference type="Gene3D" id="3.30.390.10">
    <property type="entry name" value="Enolase-like, N-terminal domain"/>
    <property type="match status" value="1"/>
</dbReference>
<dbReference type="EMBL" id="UINC01035468">
    <property type="protein sequence ID" value="SVB27922.1"/>
    <property type="molecule type" value="Genomic_DNA"/>
</dbReference>
<dbReference type="PANTHER" id="PTHR13794:SF58">
    <property type="entry name" value="MITOCHONDRIAL ENOLASE SUPERFAMILY MEMBER 1"/>
    <property type="match status" value="1"/>
</dbReference>
<feature type="domain" description="Enolase C-terminal" evidence="5">
    <location>
        <begin position="147"/>
        <end position="205"/>
    </location>
</feature>
<dbReference type="InterPro" id="IPR029017">
    <property type="entry name" value="Enolase-like_N"/>
</dbReference>
<keyword evidence="3" id="KW-0460">Magnesium</keyword>
<evidence type="ECO:0000256" key="1">
    <source>
        <dbReference type="ARBA" id="ARBA00001946"/>
    </source>
</evidence>
<gene>
    <name evidence="6" type="ORF">METZ01_LOCUS180776</name>
</gene>
<dbReference type="AlphaFoldDB" id="A0A382CQ30"/>
<feature type="domain" description="Mandelate racemase/muconate lactonizing enzyme N-terminal" evidence="4">
    <location>
        <begin position="35"/>
        <end position="125"/>
    </location>
</feature>
<dbReference type="InterPro" id="IPR036849">
    <property type="entry name" value="Enolase-like_C_sf"/>
</dbReference>
<evidence type="ECO:0000256" key="2">
    <source>
        <dbReference type="ARBA" id="ARBA00022723"/>
    </source>
</evidence>